<sequence length="91" mass="9910">MKKITGICMAAAMGLGIAMIDKPKEDVGLETVALDLADLQDFDVSKKSPTSLLKPTNLYPGDPRACMQRKEEMIDNGSLAKHVQTQFSILD</sequence>
<reference evidence="2" key="1">
    <citation type="journal article" date="2019" name="Int. J. Syst. Evol. Microbiol.">
        <title>The Global Catalogue of Microorganisms (GCM) 10K type strain sequencing project: providing services to taxonomists for standard genome sequencing and annotation.</title>
        <authorList>
            <consortium name="The Broad Institute Genomics Platform"/>
            <consortium name="The Broad Institute Genome Sequencing Center for Infectious Disease"/>
            <person name="Wu L."/>
            <person name="Ma J."/>
        </authorList>
    </citation>
    <scope>NUCLEOTIDE SEQUENCE [LARGE SCALE GENOMIC DNA]</scope>
    <source>
        <strain evidence="2">CCUG 62952</strain>
    </source>
</reference>
<evidence type="ECO:0000313" key="2">
    <source>
        <dbReference type="Proteomes" id="UP001596978"/>
    </source>
</evidence>
<gene>
    <name evidence="1" type="ORF">ACFQ1M_14760</name>
</gene>
<name>A0ABW3D067_9FLAO</name>
<dbReference type="EMBL" id="JBHTJH010000017">
    <property type="protein sequence ID" value="MFD0863474.1"/>
    <property type="molecule type" value="Genomic_DNA"/>
</dbReference>
<dbReference type="RefSeq" id="WP_386409551.1">
    <property type="nucleotide sequence ID" value="NZ_JBHTJH010000017.1"/>
</dbReference>
<comment type="caution">
    <text evidence="1">The sequence shown here is derived from an EMBL/GenBank/DDBJ whole genome shotgun (WGS) entry which is preliminary data.</text>
</comment>
<protein>
    <submittedName>
        <fullName evidence="1">Uncharacterized protein</fullName>
    </submittedName>
</protein>
<dbReference type="Proteomes" id="UP001596978">
    <property type="component" value="Unassembled WGS sequence"/>
</dbReference>
<proteinExistence type="predicted"/>
<evidence type="ECO:0000313" key="1">
    <source>
        <dbReference type="EMBL" id="MFD0863474.1"/>
    </source>
</evidence>
<organism evidence="1 2">
    <name type="scientific">Sungkyunkwania multivorans</name>
    <dbReference type="NCBI Taxonomy" id="1173618"/>
    <lineage>
        <taxon>Bacteria</taxon>
        <taxon>Pseudomonadati</taxon>
        <taxon>Bacteroidota</taxon>
        <taxon>Flavobacteriia</taxon>
        <taxon>Flavobacteriales</taxon>
        <taxon>Flavobacteriaceae</taxon>
        <taxon>Sungkyunkwania</taxon>
    </lineage>
</organism>
<keyword evidence="2" id="KW-1185">Reference proteome</keyword>
<accession>A0ABW3D067</accession>